<reference evidence="2 3" key="1">
    <citation type="submission" date="2019-04" db="EMBL/GenBank/DDBJ databases">
        <title>Streptomyces oryziradicis sp. nov., a novel actinomycete isolated from rhizosphere soil of rice (Oryza sativa L.).</title>
        <authorList>
            <person name="Li C."/>
        </authorList>
    </citation>
    <scope>NUCLEOTIDE SEQUENCE [LARGE SCALE GENOMIC DNA]</scope>
    <source>
        <strain evidence="2 3">NEAU-C40</strain>
    </source>
</reference>
<feature type="region of interest" description="Disordered" evidence="1">
    <location>
        <begin position="59"/>
        <end position="83"/>
    </location>
</feature>
<comment type="caution">
    <text evidence="2">The sequence shown here is derived from an EMBL/GenBank/DDBJ whole genome shotgun (WGS) entry which is preliminary data.</text>
</comment>
<organism evidence="2 3">
    <name type="scientific">Actinacidiphila oryziradicis</name>
    <dbReference type="NCBI Taxonomy" id="2571141"/>
    <lineage>
        <taxon>Bacteria</taxon>
        <taxon>Bacillati</taxon>
        <taxon>Actinomycetota</taxon>
        <taxon>Actinomycetes</taxon>
        <taxon>Kitasatosporales</taxon>
        <taxon>Streptomycetaceae</taxon>
        <taxon>Actinacidiphila</taxon>
    </lineage>
</organism>
<proteinExistence type="predicted"/>
<dbReference type="Proteomes" id="UP000305778">
    <property type="component" value="Unassembled WGS sequence"/>
</dbReference>
<feature type="region of interest" description="Disordered" evidence="1">
    <location>
        <begin position="1"/>
        <end position="20"/>
    </location>
</feature>
<evidence type="ECO:0000313" key="3">
    <source>
        <dbReference type="Proteomes" id="UP000305778"/>
    </source>
</evidence>
<evidence type="ECO:0000313" key="2">
    <source>
        <dbReference type="EMBL" id="TJZ99889.1"/>
    </source>
</evidence>
<protein>
    <submittedName>
        <fullName evidence="2">Uncharacterized protein</fullName>
    </submittedName>
</protein>
<evidence type="ECO:0000256" key="1">
    <source>
        <dbReference type="SAM" id="MobiDB-lite"/>
    </source>
</evidence>
<dbReference type="OrthoDB" id="3525562at2"/>
<dbReference type="RefSeq" id="WP_136729681.1">
    <property type="nucleotide sequence ID" value="NZ_SUMC01000094.1"/>
</dbReference>
<gene>
    <name evidence="2" type="ORF">FCI23_44110</name>
</gene>
<dbReference type="EMBL" id="SUMC01000094">
    <property type="protein sequence ID" value="TJZ99889.1"/>
    <property type="molecule type" value="Genomic_DNA"/>
</dbReference>
<dbReference type="AlphaFoldDB" id="A0A4U0RUQ2"/>
<sequence>MLDLDGAAAPPRRNGDTKKDGTIHVTWDKQLYFKDHAGLQAALRKAGFPVLIKDGEFCKEPQDNGTLDPSGVGPGVRNVMKGDRGDNGKVTFVFTPSAVPAGTQLFIGYLDTAQLASVNGNPGSVERLVPTGVPLTCTTDAPPAHTRS</sequence>
<name>A0A4U0RUQ2_9ACTN</name>
<keyword evidence="3" id="KW-1185">Reference proteome</keyword>
<accession>A0A4U0RUQ2</accession>